<accession>A0A542XDV4</accession>
<name>A0A542XDV4_9MICO</name>
<dbReference type="AlphaFoldDB" id="A0A542XDV4"/>
<dbReference type="Proteomes" id="UP000318336">
    <property type="component" value="Unassembled WGS sequence"/>
</dbReference>
<dbReference type="Pfam" id="PF22649">
    <property type="entry name" value="Cgl0159"/>
    <property type="match status" value="1"/>
</dbReference>
<dbReference type="RefSeq" id="WP_142005970.1">
    <property type="nucleotide sequence ID" value="NZ_CAJTBP010000001.1"/>
</dbReference>
<dbReference type="InterPro" id="IPR013785">
    <property type="entry name" value="Aldolase_TIM"/>
</dbReference>
<evidence type="ECO:0000259" key="1">
    <source>
        <dbReference type="Pfam" id="PF22649"/>
    </source>
</evidence>
<evidence type="ECO:0000313" key="2">
    <source>
        <dbReference type="EMBL" id="TQL34013.1"/>
    </source>
</evidence>
<protein>
    <submittedName>
        <fullName evidence="2">DhnA family fructose-bisphosphate aldolase class Ia</fullName>
    </submittedName>
</protein>
<evidence type="ECO:0000313" key="3">
    <source>
        <dbReference type="Proteomes" id="UP000318336"/>
    </source>
</evidence>
<comment type="caution">
    <text evidence="2">The sequence shown here is derived from an EMBL/GenBank/DDBJ whole genome shotgun (WGS) entry which is preliminary data.</text>
</comment>
<organism evidence="2 3">
    <name type="scientific">Barrientosiimonas humi</name>
    <dbReference type="NCBI Taxonomy" id="999931"/>
    <lineage>
        <taxon>Bacteria</taxon>
        <taxon>Bacillati</taxon>
        <taxon>Actinomycetota</taxon>
        <taxon>Actinomycetes</taxon>
        <taxon>Micrococcales</taxon>
        <taxon>Dermacoccaceae</taxon>
        <taxon>Barrientosiimonas</taxon>
    </lineage>
</organism>
<gene>
    <name evidence="2" type="ORF">FB554_2170</name>
</gene>
<dbReference type="EMBL" id="VFOK01000001">
    <property type="protein sequence ID" value="TQL34013.1"/>
    <property type="molecule type" value="Genomic_DNA"/>
</dbReference>
<proteinExistence type="predicted"/>
<feature type="domain" description="Cgl0159-like" evidence="1">
    <location>
        <begin position="37"/>
        <end position="287"/>
    </location>
</feature>
<reference evidence="2 3" key="1">
    <citation type="submission" date="2019-06" db="EMBL/GenBank/DDBJ databases">
        <title>Sequencing the genomes of 1000 actinobacteria strains.</title>
        <authorList>
            <person name="Klenk H.-P."/>
        </authorList>
    </citation>
    <scope>NUCLEOTIDE SEQUENCE [LARGE SCALE GENOMIC DNA]</scope>
    <source>
        <strain evidence="2 3">DSM 24617</strain>
    </source>
</reference>
<dbReference type="OrthoDB" id="3726202at2"/>
<dbReference type="Gene3D" id="3.20.20.70">
    <property type="entry name" value="Aldolase class I"/>
    <property type="match status" value="1"/>
</dbReference>
<dbReference type="InterPro" id="IPR054574">
    <property type="entry name" value="Cgl0159_dom"/>
</dbReference>
<keyword evidence="3" id="KW-1185">Reference proteome</keyword>
<sequence length="293" mass="31096">MTQVDLGALSELRAREPGRVAQLWQQRERRDLLGRDGRLLLVAADHPARNALGVRGDDLAMADRADLLRRLLDALAVPGVDGVLGTPDVLEDLLLLGALEGRVVAGSMNRGGLQGGAFELDDRFTAYTPEAIGALGLDAGKTLTRVCLDDPSSVATLQATAEAVNSLAQQRITTIIEPFMTAWDDGRAVNLLDPESVIRSVGIASGLGTTSAFTWLKLPVVPDMERVLTATSLPTLLLGGDPTAEPEQTYALWRKALALPVARGLVIGRALLYPPDGDVTAAVRTAVEMVHGE</sequence>
<dbReference type="SUPFAM" id="SSF51569">
    <property type="entry name" value="Aldolase"/>
    <property type="match status" value="1"/>
</dbReference>